<sequence>MGARLTVINDTEYNCTVKVYTVGKGFQVGDDHFIQREEQVGIGLERVWYDIDYIFEKTIGTYGKRVYMGGDRTVSLADIQARQKADISQADKPALKSFLQADEDFMEYLKLPGTSEVDPPEKSTALIKTGSKVALGDVENIAVFVRHNVDKMKGAKTYNVITSIS</sequence>
<evidence type="ECO:0000313" key="2">
    <source>
        <dbReference type="Proteomes" id="UP000325395"/>
    </source>
</evidence>
<protein>
    <submittedName>
        <fullName evidence="1">Uncharacterized protein</fullName>
    </submittedName>
</protein>
<evidence type="ECO:0000313" key="1">
    <source>
        <dbReference type="EMBL" id="KAE8410962.1"/>
    </source>
</evidence>
<accession>A0ABQ6W1F5</accession>
<proteinExistence type="predicted"/>
<reference evidence="1 2" key="1">
    <citation type="submission" date="2019-04" db="EMBL/GenBank/DDBJ databases">
        <authorList>
            <consortium name="DOE Joint Genome Institute"/>
            <person name="Mondo S."/>
            <person name="Kjaerbolling I."/>
            <person name="Vesth T."/>
            <person name="Frisvad J.C."/>
            <person name="Nybo J.L."/>
            <person name="Theobald S."/>
            <person name="Kildgaard S."/>
            <person name="Isbrandt T."/>
            <person name="Kuo A."/>
            <person name="Sato A."/>
            <person name="Lyhne E.K."/>
            <person name="Kogle M.E."/>
            <person name="Wiebenga A."/>
            <person name="Kun R.S."/>
            <person name="Lubbers R.J."/>
            <person name="Makela M.R."/>
            <person name="Barry K."/>
            <person name="Chovatia M."/>
            <person name="Clum A."/>
            <person name="Daum C."/>
            <person name="Haridas S."/>
            <person name="He G."/>
            <person name="LaButti K."/>
            <person name="Lipzen A."/>
            <person name="Riley R."/>
            <person name="Salamov A."/>
            <person name="Simmons B.A."/>
            <person name="Magnuson J.K."/>
            <person name="Henrissat B."/>
            <person name="Mortensen U.H."/>
            <person name="Larsen T.O."/>
            <person name="Devries R.P."/>
            <person name="Grigoriev I.V."/>
            <person name="Machida M."/>
            <person name="Baker S.E."/>
            <person name="Andersen M.R."/>
            <person name="Cantor M.N."/>
            <person name="Hua S.X."/>
        </authorList>
    </citation>
    <scope>NUCLEOTIDE SEQUENCE [LARGE SCALE GENOMIC DNA]</scope>
    <source>
        <strain evidence="1 2">CBS 117616</strain>
    </source>
</reference>
<dbReference type="EMBL" id="ML735900">
    <property type="protein sequence ID" value="KAE8410962.1"/>
    <property type="molecule type" value="Genomic_DNA"/>
</dbReference>
<keyword evidence="2" id="KW-1185">Reference proteome</keyword>
<name>A0ABQ6W1F5_9EURO</name>
<organism evidence="1 2">
    <name type="scientific">Aspergillus pseudocaelatus</name>
    <dbReference type="NCBI Taxonomy" id="1825620"/>
    <lineage>
        <taxon>Eukaryota</taxon>
        <taxon>Fungi</taxon>
        <taxon>Dikarya</taxon>
        <taxon>Ascomycota</taxon>
        <taxon>Pezizomycotina</taxon>
        <taxon>Eurotiomycetes</taxon>
        <taxon>Eurotiomycetidae</taxon>
        <taxon>Eurotiales</taxon>
        <taxon>Aspergillaceae</taxon>
        <taxon>Aspergillus</taxon>
        <taxon>Aspergillus subgen. Circumdati</taxon>
    </lineage>
</organism>
<gene>
    <name evidence="1" type="ORF">BDV36DRAFT_302268</name>
</gene>
<dbReference type="Proteomes" id="UP000325395">
    <property type="component" value="Unassembled WGS sequence"/>
</dbReference>